<evidence type="ECO:0000313" key="5">
    <source>
        <dbReference type="Proteomes" id="UP000008792"/>
    </source>
</evidence>
<dbReference type="CDD" id="cd07061">
    <property type="entry name" value="HP_HAP_like"/>
    <property type="match status" value="1"/>
</dbReference>
<dbReference type="KEGG" id="dvi:6622634"/>
<dbReference type="OrthoDB" id="5821688at2759"/>
<dbReference type="EC" id="3.1.3.2" evidence="4"/>
<keyword evidence="5" id="KW-1185">Reference proteome</keyword>
<dbReference type="Proteomes" id="UP000008792">
    <property type="component" value="Unassembled WGS sequence"/>
</dbReference>
<dbReference type="AlphaFoldDB" id="B4LCK6"/>
<comment type="similarity">
    <text evidence="2">Belongs to the histidine acid phosphatase family.</text>
</comment>
<evidence type="ECO:0000256" key="1">
    <source>
        <dbReference type="ARBA" id="ARBA00000032"/>
    </source>
</evidence>
<keyword evidence="3" id="KW-0732">Signal</keyword>
<gene>
    <name evidence="4" type="primary">Dvir\GJ11884</name>
    <name evidence="4" type="ORF">Dvir_GJ11884</name>
</gene>
<dbReference type="PANTHER" id="PTHR11567:SF205">
    <property type="entry name" value="GH28721P-RELATED"/>
    <property type="match status" value="1"/>
</dbReference>
<dbReference type="SMR" id="B4LCK6"/>
<dbReference type="InterPro" id="IPR000560">
    <property type="entry name" value="His_Pase_clade-2"/>
</dbReference>
<organism evidence="4 5">
    <name type="scientific">Drosophila virilis</name>
    <name type="common">Fruit fly</name>
    <dbReference type="NCBI Taxonomy" id="7244"/>
    <lineage>
        <taxon>Eukaryota</taxon>
        <taxon>Metazoa</taxon>
        <taxon>Ecdysozoa</taxon>
        <taxon>Arthropoda</taxon>
        <taxon>Hexapoda</taxon>
        <taxon>Insecta</taxon>
        <taxon>Pterygota</taxon>
        <taxon>Neoptera</taxon>
        <taxon>Endopterygota</taxon>
        <taxon>Diptera</taxon>
        <taxon>Brachycera</taxon>
        <taxon>Muscomorpha</taxon>
        <taxon>Ephydroidea</taxon>
        <taxon>Drosophilidae</taxon>
        <taxon>Drosophila</taxon>
    </lineage>
</organism>
<dbReference type="FunCoup" id="B4LCK6">
    <property type="interactions" value="4"/>
</dbReference>
<dbReference type="InParanoid" id="B4LCK6"/>
<dbReference type="STRING" id="7244.B4LCK6"/>
<dbReference type="SUPFAM" id="SSF53254">
    <property type="entry name" value="Phosphoglycerate mutase-like"/>
    <property type="match status" value="1"/>
</dbReference>
<dbReference type="InterPro" id="IPR033379">
    <property type="entry name" value="Acid_Pase_AS"/>
</dbReference>
<accession>B4LCK6</accession>
<dbReference type="Gene3D" id="3.40.50.1240">
    <property type="entry name" value="Phosphoglycerate mutase-like"/>
    <property type="match status" value="1"/>
</dbReference>
<dbReference type="EMBL" id="CH940647">
    <property type="protein sequence ID" value="EDW69869.2"/>
    <property type="molecule type" value="Genomic_DNA"/>
</dbReference>
<proteinExistence type="inferred from homology"/>
<dbReference type="HOGENOM" id="CLU_030431_1_1_1"/>
<feature type="signal peptide" evidence="3">
    <location>
        <begin position="1"/>
        <end position="23"/>
    </location>
</feature>
<comment type="catalytic activity">
    <reaction evidence="1">
        <text>a phosphate monoester + H2O = an alcohol + phosphate</text>
        <dbReference type="Rhea" id="RHEA:15017"/>
        <dbReference type="ChEBI" id="CHEBI:15377"/>
        <dbReference type="ChEBI" id="CHEBI:30879"/>
        <dbReference type="ChEBI" id="CHEBI:43474"/>
        <dbReference type="ChEBI" id="CHEBI:67140"/>
        <dbReference type="EC" id="3.1.3.2"/>
    </reaction>
</comment>
<reference evidence="4 5" key="1">
    <citation type="journal article" date="2007" name="Nature">
        <title>Evolution of genes and genomes on the Drosophila phylogeny.</title>
        <authorList>
            <consortium name="Drosophila 12 Genomes Consortium"/>
            <person name="Clark A.G."/>
            <person name="Eisen M.B."/>
            <person name="Smith D.R."/>
            <person name="Bergman C.M."/>
            <person name="Oliver B."/>
            <person name="Markow T.A."/>
            <person name="Kaufman T.C."/>
            <person name="Kellis M."/>
            <person name="Gelbart W."/>
            <person name="Iyer V.N."/>
            <person name="Pollard D.A."/>
            <person name="Sackton T.B."/>
            <person name="Larracuente A.M."/>
            <person name="Singh N.D."/>
            <person name="Abad J.P."/>
            <person name="Abt D.N."/>
            <person name="Adryan B."/>
            <person name="Aguade M."/>
            <person name="Akashi H."/>
            <person name="Anderson W.W."/>
            <person name="Aquadro C.F."/>
            <person name="Ardell D.H."/>
            <person name="Arguello R."/>
            <person name="Artieri C.G."/>
            <person name="Barbash D.A."/>
            <person name="Barker D."/>
            <person name="Barsanti P."/>
            <person name="Batterham P."/>
            <person name="Batzoglou S."/>
            <person name="Begun D."/>
            <person name="Bhutkar A."/>
            <person name="Blanco E."/>
            <person name="Bosak S.A."/>
            <person name="Bradley R.K."/>
            <person name="Brand A.D."/>
            <person name="Brent M.R."/>
            <person name="Brooks A.N."/>
            <person name="Brown R.H."/>
            <person name="Butlin R.K."/>
            <person name="Caggese C."/>
            <person name="Calvi B.R."/>
            <person name="Bernardo de Carvalho A."/>
            <person name="Caspi A."/>
            <person name="Castrezana S."/>
            <person name="Celniker S.E."/>
            <person name="Chang J.L."/>
            <person name="Chapple C."/>
            <person name="Chatterji S."/>
            <person name="Chinwalla A."/>
            <person name="Civetta A."/>
            <person name="Clifton S.W."/>
            <person name="Comeron J.M."/>
            <person name="Costello J.C."/>
            <person name="Coyne J.A."/>
            <person name="Daub J."/>
            <person name="David R.G."/>
            <person name="Delcher A.L."/>
            <person name="Delehaunty K."/>
            <person name="Do C.B."/>
            <person name="Ebling H."/>
            <person name="Edwards K."/>
            <person name="Eickbush T."/>
            <person name="Evans J.D."/>
            <person name="Filipski A."/>
            <person name="Findeiss S."/>
            <person name="Freyhult E."/>
            <person name="Fulton L."/>
            <person name="Fulton R."/>
            <person name="Garcia A.C."/>
            <person name="Gardiner A."/>
            <person name="Garfield D.A."/>
            <person name="Garvin B.E."/>
            <person name="Gibson G."/>
            <person name="Gilbert D."/>
            <person name="Gnerre S."/>
            <person name="Godfrey J."/>
            <person name="Good R."/>
            <person name="Gotea V."/>
            <person name="Gravely B."/>
            <person name="Greenberg A.J."/>
            <person name="Griffiths-Jones S."/>
            <person name="Gross S."/>
            <person name="Guigo R."/>
            <person name="Gustafson E.A."/>
            <person name="Haerty W."/>
            <person name="Hahn M.W."/>
            <person name="Halligan D.L."/>
            <person name="Halpern A.L."/>
            <person name="Halter G.M."/>
            <person name="Han M.V."/>
            <person name="Heger A."/>
            <person name="Hillier L."/>
            <person name="Hinrichs A.S."/>
            <person name="Holmes I."/>
            <person name="Hoskins R.A."/>
            <person name="Hubisz M.J."/>
            <person name="Hultmark D."/>
            <person name="Huntley M.A."/>
            <person name="Jaffe D.B."/>
            <person name="Jagadeeshan S."/>
            <person name="Jeck W.R."/>
            <person name="Johnson J."/>
            <person name="Jones C.D."/>
            <person name="Jordan W.C."/>
            <person name="Karpen G.H."/>
            <person name="Kataoka E."/>
            <person name="Keightley P.D."/>
            <person name="Kheradpour P."/>
            <person name="Kirkness E.F."/>
            <person name="Koerich L.B."/>
            <person name="Kristiansen K."/>
            <person name="Kudrna D."/>
            <person name="Kulathinal R.J."/>
            <person name="Kumar S."/>
            <person name="Kwok R."/>
            <person name="Lander E."/>
            <person name="Langley C.H."/>
            <person name="Lapoint R."/>
            <person name="Lazzaro B.P."/>
            <person name="Lee S.J."/>
            <person name="Levesque L."/>
            <person name="Li R."/>
            <person name="Lin C.F."/>
            <person name="Lin M.F."/>
            <person name="Lindblad-Toh K."/>
            <person name="Llopart A."/>
            <person name="Long M."/>
            <person name="Low L."/>
            <person name="Lozovsky E."/>
            <person name="Lu J."/>
            <person name="Luo M."/>
            <person name="Machado C.A."/>
            <person name="Makalowski W."/>
            <person name="Marzo M."/>
            <person name="Matsuda M."/>
            <person name="Matzkin L."/>
            <person name="McAllister B."/>
            <person name="McBride C.S."/>
            <person name="McKernan B."/>
            <person name="McKernan K."/>
            <person name="Mendez-Lago M."/>
            <person name="Minx P."/>
            <person name="Mollenhauer M.U."/>
            <person name="Montooth K."/>
            <person name="Mount S.M."/>
            <person name="Mu X."/>
            <person name="Myers E."/>
            <person name="Negre B."/>
            <person name="Newfeld S."/>
            <person name="Nielsen R."/>
            <person name="Noor M.A."/>
            <person name="O'Grady P."/>
            <person name="Pachter L."/>
            <person name="Papaceit M."/>
            <person name="Parisi M.J."/>
            <person name="Parisi M."/>
            <person name="Parts L."/>
            <person name="Pedersen J.S."/>
            <person name="Pesole G."/>
            <person name="Phillippy A.M."/>
            <person name="Ponting C.P."/>
            <person name="Pop M."/>
            <person name="Porcelli D."/>
            <person name="Powell J.R."/>
            <person name="Prohaska S."/>
            <person name="Pruitt K."/>
            <person name="Puig M."/>
            <person name="Quesneville H."/>
            <person name="Ram K.R."/>
            <person name="Rand D."/>
            <person name="Rasmussen M.D."/>
            <person name="Reed L.K."/>
            <person name="Reenan R."/>
            <person name="Reily A."/>
            <person name="Remington K.A."/>
            <person name="Rieger T.T."/>
            <person name="Ritchie M.G."/>
            <person name="Robin C."/>
            <person name="Rogers Y.H."/>
            <person name="Rohde C."/>
            <person name="Rozas J."/>
            <person name="Rubenfield M.J."/>
            <person name="Ruiz A."/>
            <person name="Russo S."/>
            <person name="Salzberg S.L."/>
            <person name="Sanchez-Gracia A."/>
            <person name="Saranga D.J."/>
            <person name="Sato H."/>
            <person name="Schaeffer S.W."/>
            <person name="Schatz M.C."/>
            <person name="Schlenke T."/>
            <person name="Schwartz R."/>
            <person name="Segarra C."/>
            <person name="Singh R.S."/>
            <person name="Sirot L."/>
            <person name="Sirota M."/>
            <person name="Sisneros N.B."/>
            <person name="Smith C.D."/>
            <person name="Smith T.F."/>
            <person name="Spieth J."/>
            <person name="Stage D.E."/>
            <person name="Stark A."/>
            <person name="Stephan W."/>
            <person name="Strausberg R.L."/>
            <person name="Strempel S."/>
            <person name="Sturgill D."/>
            <person name="Sutton G."/>
            <person name="Sutton G.G."/>
            <person name="Tao W."/>
            <person name="Teichmann S."/>
            <person name="Tobari Y.N."/>
            <person name="Tomimura Y."/>
            <person name="Tsolas J.M."/>
            <person name="Valente V.L."/>
            <person name="Venter E."/>
            <person name="Venter J.C."/>
            <person name="Vicario S."/>
            <person name="Vieira F.G."/>
            <person name="Vilella A.J."/>
            <person name="Villasante A."/>
            <person name="Walenz B."/>
            <person name="Wang J."/>
            <person name="Wasserman M."/>
            <person name="Watts T."/>
            <person name="Wilson D."/>
            <person name="Wilson R.K."/>
            <person name="Wing R.A."/>
            <person name="Wolfner M.F."/>
            <person name="Wong A."/>
            <person name="Wong G.K."/>
            <person name="Wu C.I."/>
            <person name="Wu G."/>
            <person name="Yamamoto D."/>
            <person name="Yang H.P."/>
            <person name="Yang S.P."/>
            <person name="Yorke J.A."/>
            <person name="Yoshida K."/>
            <person name="Zdobnov E."/>
            <person name="Zhang P."/>
            <person name="Zhang Y."/>
            <person name="Zimin A.V."/>
            <person name="Baldwin J."/>
            <person name="Abdouelleil A."/>
            <person name="Abdulkadir J."/>
            <person name="Abebe A."/>
            <person name="Abera B."/>
            <person name="Abreu J."/>
            <person name="Acer S.C."/>
            <person name="Aftuck L."/>
            <person name="Alexander A."/>
            <person name="An P."/>
            <person name="Anderson E."/>
            <person name="Anderson S."/>
            <person name="Arachi H."/>
            <person name="Azer M."/>
            <person name="Bachantsang P."/>
            <person name="Barry A."/>
            <person name="Bayul T."/>
            <person name="Berlin A."/>
            <person name="Bessette D."/>
            <person name="Bloom T."/>
            <person name="Blye J."/>
            <person name="Boguslavskiy L."/>
            <person name="Bonnet C."/>
            <person name="Boukhgalter B."/>
            <person name="Bourzgui I."/>
            <person name="Brown A."/>
            <person name="Cahill P."/>
            <person name="Channer S."/>
            <person name="Cheshatsang Y."/>
            <person name="Chuda L."/>
            <person name="Citroen M."/>
            <person name="Collymore A."/>
            <person name="Cooke P."/>
            <person name="Costello M."/>
            <person name="D'Aco K."/>
            <person name="Daza R."/>
            <person name="De Haan G."/>
            <person name="DeGray S."/>
            <person name="DeMaso C."/>
            <person name="Dhargay N."/>
            <person name="Dooley K."/>
            <person name="Dooley E."/>
            <person name="Doricent M."/>
            <person name="Dorje P."/>
            <person name="Dorjee K."/>
            <person name="Dupes A."/>
            <person name="Elong R."/>
            <person name="Falk J."/>
            <person name="Farina A."/>
            <person name="Faro S."/>
            <person name="Ferguson D."/>
            <person name="Fisher S."/>
            <person name="Foley C.D."/>
            <person name="Franke A."/>
            <person name="Friedrich D."/>
            <person name="Gadbois L."/>
            <person name="Gearin G."/>
            <person name="Gearin C.R."/>
            <person name="Giannoukos G."/>
            <person name="Goode T."/>
            <person name="Graham J."/>
            <person name="Grandbois E."/>
            <person name="Grewal S."/>
            <person name="Gyaltsen K."/>
            <person name="Hafez N."/>
            <person name="Hagos B."/>
            <person name="Hall J."/>
            <person name="Henson C."/>
            <person name="Hollinger A."/>
            <person name="Honan T."/>
            <person name="Huard M.D."/>
            <person name="Hughes L."/>
            <person name="Hurhula B."/>
            <person name="Husby M.E."/>
            <person name="Kamat A."/>
            <person name="Kanga B."/>
            <person name="Kashin S."/>
            <person name="Khazanovich D."/>
            <person name="Kisner P."/>
            <person name="Lance K."/>
            <person name="Lara M."/>
            <person name="Lee W."/>
            <person name="Lennon N."/>
            <person name="Letendre F."/>
            <person name="LeVine R."/>
            <person name="Lipovsky A."/>
            <person name="Liu X."/>
            <person name="Liu J."/>
            <person name="Liu S."/>
            <person name="Lokyitsang T."/>
            <person name="Lokyitsang Y."/>
            <person name="Lubonja R."/>
            <person name="Lui A."/>
            <person name="MacDonald P."/>
            <person name="Magnisalis V."/>
            <person name="Maru K."/>
            <person name="Matthews C."/>
            <person name="McCusker W."/>
            <person name="McDonough S."/>
            <person name="Mehta T."/>
            <person name="Meldrim J."/>
            <person name="Meneus L."/>
            <person name="Mihai O."/>
            <person name="Mihalev A."/>
            <person name="Mihova T."/>
            <person name="Mittelman R."/>
            <person name="Mlenga V."/>
            <person name="Montmayeur A."/>
            <person name="Mulrain L."/>
            <person name="Navidi A."/>
            <person name="Naylor J."/>
            <person name="Negash T."/>
            <person name="Nguyen T."/>
            <person name="Nguyen N."/>
            <person name="Nicol R."/>
            <person name="Norbu C."/>
            <person name="Norbu N."/>
            <person name="Novod N."/>
            <person name="O'Neill B."/>
            <person name="Osman S."/>
            <person name="Markiewicz E."/>
            <person name="Oyono O.L."/>
            <person name="Patti C."/>
            <person name="Phunkhang P."/>
            <person name="Pierre F."/>
            <person name="Priest M."/>
            <person name="Raghuraman S."/>
            <person name="Rege F."/>
            <person name="Reyes R."/>
            <person name="Rise C."/>
            <person name="Rogov P."/>
            <person name="Ross K."/>
            <person name="Ryan E."/>
            <person name="Settipalli S."/>
            <person name="Shea T."/>
            <person name="Sherpa N."/>
            <person name="Shi L."/>
            <person name="Shih D."/>
            <person name="Sparrow T."/>
            <person name="Spaulding J."/>
            <person name="Stalker J."/>
            <person name="Stange-Thomann N."/>
            <person name="Stavropoulos S."/>
            <person name="Stone C."/>
            <person name="Strader C."/>
            <person name="Tesfaye S."/>
            <person name="Thomson T."/>
            <person name="Thoulutsang Y."/>
            <person name="Thoulutsang D."/>
            <person name="Topham K."/>
            <person name="Topping I."/>
            <person name="Tsamla T."/>
            <person name="Vassiliev H."/>
            <person name="Vo A."/>
            <person name="Wangchuk T."/>
            <person name="Wangdi T."/>
            <person name="Weiand M."/>
            <person name="Wilkinson J."/>
            <person name="Wilson A."/>
            <person name="Yadav S."/>
            <person name="Young G."/>
            <person name="Yu Q."/>
            <person name="Zembek L."/>
            <person name="Zhong D."/>
            <person name="Zimmer A."/>
            <person name="Zwirko Z."/>
            <person name="Jaffe D.B."/>
            <person name="Alvarez P."/>
            <person name="Brockman W."/>
            <person name="Butler J."/>
            <person name="Chin C."/>
            <person name="Gnerre S."/>
            <person name="Grabherr M."/>
            <person name="Kleber M."/>
            <person name="Mauceli E."/>
            <person name="MacCallum I."/>
        </authorList>
    </citation>
    <scope>NUCLEOTIDE SEQUENCE [LARGE SCALE GENOMIC DNA]</scope>
    <source>
        <strain evidence="5">Tucson 15010-1051.87</strain>
    </source>
</reference>
<dbReference type="FunFam" id="3.40.50.1240:FF:000038">
    <property type="entry name" value="venom acid phosphatase Acph-1"/>
    <property type="match status" value="1"/>
</dbReference>
<dbReference type="InterPro" id="IPR050645">
    <property type="entry name" value="Histidine_acid_phosphatase"/>
</dbReference>
<keyword evidence="4" id="KW-0378">Hydrolase</keyword>
<dbReference type="PROSITE" id="PS00616">
    <property type="entry name" value="HIS_ACID_PHOSPHAT_1"/>
    <property type="match status" value="1"/>
</dbReference>
<evidence type="ECO:0000313" key="4">
    <source>
        <dbReference type="EMBL" id="EDW69869.2"/>
    </source>
</evidence>
<sequence length="400" mass="45831">MMGAKHFAGLLFCLSALLLVGAAIVPVKEPKDEDKQELPTTNSTLELVHVLFRHGPRTPVNTYPKDPHLNETYEPYGWGELTNAAKLELYKIGKQLRKRYKQFLMPYYQPDMLHAQATESSRTLMSMQMVLAGLFPPENTPMEWDATLNWQPIPIYTEPEATDTRLRQKVPCPRYEEAVWEVMHLPEVVALHEENSDLLQQLTELTGLNVSYAHDVTNVFISLLAEQAYGLELPEWTKEYFPDKMRPLAAKSYTYDAYTPELRKIKGGFYLADMFYHMQSKIAGKLEPAGRKMYISCAHDWSISNVLSALNVWQNQMPRFSALIAIELHRRNDSDDYFVEIYFQNDPNQPPQLLQVPGCDKQCPIAKLLELTVDVLPDAPYEQLCLARGTGDGTRISYHK</sequence>
<name>B4LCK6_DROVI</name>
<feature type="chain" id="PRO_5006457094" evidence="3">
    <location>
        <begin position="24"/>
        <end position="400"/>
    </location>
</feature>
<dbReference type="Pfam" id="PF00328">
    <property type="entry name" value="His_Phos_2"/>
    <property type="match status" value="1"/>
</dbReference>
<dbReference type="PANTHER" id="PTHR11567">
    <property type="entry name" value="ACID PHOSPHATASE-RELATED"/>
    <property type="match status" value="1"/>
</dbReference>
<evidence type="ECO:0000256" key="3">
    <source>
        <dbReference type="SAM" id="SignalP"/>
    </source>
</evidence>
<protein>
    <submittedName>
        <fullName evidence="4">Uncharacterized protein</fullName>
        <ecNumber evidence="4">3.1.3.2</ecNumber>
    </submittedName>
</protein>
<dbReference type="InterPro" id="IPR029033">
    <property type="entry name" value="His_PPase_superfam"/>
</dbReference>
<evidence type="ECO:0000256" key="2">
    <source>
        <dbReference type="ARBA" id="ARBA00005375"/>
    </source>
</evidence>
<dbReference type="GO" id="GO:0003993">
    <property type="term" value="F:acid phosphatase activity"/>
    <property type="evidence" value="ECO:0007669"/>
    <property type="project" value="UniProtKB-EC"/>
</dbReference>
<dbReference type="eggNOG" id="KOG3720">
    <property type="taxonomic scope" value="Eukaryota"/>
</dbReference>